<evidence type="ECO:0000313" key="3">
    <source>
        <dbReference type="Proteomes" id="UP000887013"/>
    </source>
</evidence>
<name>A0A8X6NNG8_NEPPI</name>
<accession>A0A8X6NNG8</accession>
<reference evidence="2" key="1">
    <citation type="submission" date="2020-08" db="EMBL/GenBank/DDBJ databases">
        <title>Multicomponent nature underlies the extraordinary mechanical properties of spider dragline silk.</title>
        <authorList>
            <person name="Kono N."/>
            <person name="Nakamura H."/>
            <person name="Mori M."/>
            <person name="Yoshida Y."/>
            <person name="Ohtoshi R."/>
            <person name="Malay A.D."/>
            <person name="Moran D.A.P."/>
            <person name="Tomita M."/>
            <person name="Numata K."/>
            <person name="Arakawa K."/>
        </authorList>
    </citation>
    <scope>NUCLEOTIDE SEQUENCE</scope>
</reference>
<evidence type="ECO:0000313" key="2">
    <source>
        <dbReference type="EMBL" id="GFT23841.1"/>
    </source>
</evidence>
<dbReference type="AlphaFoldDB" id="A0A8X6NNG8"/>
<keyword evidence="3" id="KW-1185">Reference proteome</keyword>
<gene>
    <name evidence="2" type="ORF">NPIL_152111</name>
</gene>
<protein>
    <submittedName>
        <fullName evidence="2">Uncharacterized protein</fullName>
    </submittedName>
</protein>
<organism evidence="2 3">
    <name type="scientific">Nephila pilipes</name>
    <name type="common">Giant wood spider</name>
    <name type="synonym">Nephila maculata</name>
    <dbReference type="NCBI Taxonomy" id="299642"/>
    <lineage>
        <taxon>Eukaryota</taxon>
        <taxon>Metazoa</taxon>
        <taxon>Ecdysozoa</taxon>
        <taxon>Arthropoda</taxon>
        <taxon>Chelicerata</taxon>
        <taxon>Arachnida</taxon>
        <taxon>Araneae</taxon>
        <taxon>Araneomorphae</taxon>
        <taxon>Entelegynae</taxon>
        <taxon>Araneoidea</taxon>
        <taxon>Nephilidae</taxon>
        <taxon>Nephila</taxon>
    </lineage>
</organism>
<dbReference type="EMBL" id="BMAW01059970">
    <property type="protein sequence ID" value="GFT23841.1"/>
    <property type="molecule type" value="Genomic_DNA"/>
</dbReference>
<feature type="compositionally biased region" description="Basic and acidic residues" evidence="1">
    <location>
        <begin position="63"/>
        <end position="72"/>
    </location>
</feature>
<comment type="caution">
    <text evidence="2">The sequence shown here is derived from an EMBL/GenBank/DDBJ whole genome shotgun (WGS) entry which is preliminary data.</text>
</comment>
<feature type="compositionally biased region" description="Polar residues" evidence="1">
    <location>
        <begin position="45"/>
        <end position="56"/>
    </location>
</feature>
<sequence>MSLFVPLKILINFGGGKKKETGSLRSSLLKSKIAGRQVPKRNHRASQQMALSSQPRTFGGHTRHYDSAERATSKMPLRMHGPRLCRKQRESAKQRVSQP</sequence>
<dbReference type="Proteomes" id="UP000887013">
    <property type="component" value="Unassembled WGS sequence"/>
</dbReference>
<proteinExistence type="predicted"/>
<feature type="region of interest" description="Disordered" evidence="1">
    <location>
        <begin position="35"/>
        <end position="99"/>
    </location>
</feature>
<evidence type="ECO:0000256" key="1">
    <source>
        <dbReference type="SAM" id="MobiDB-lite"/>
    </source>
</evidence>